<organism evidence="1 2">
    <name type="scientific">Aspergillus steynii IBT 23096</name>
    <dbReference type="NCBI Taxonomy" id="1392250"/>
    <lineage>
        <taxon>Eukaryota</taxon>
        <taxon>Fungi</taxon>
        <taxon>Dikarya</taxon>
        <taxon>Ascomycota</taxon>
        <taxon>Pezizomycotina</taxon>
        <taxon>Eurotiomycetes</taxon>
        <taxon>Eurotiomycetidae</taxon>
        <taxon>Eurotiales</taxon>
        <taxon>Aspergillaceae</taxon>
        <taxon>Aspergillus</taxon>
        <taxon>Aspergillus subgen. Circumdati</taxon>
    </lineage>
</organism>
<sequence length="474" mass="53266">MAPVTNRQWGSDRLSSHGFKSQPFIVTTSFDRISKDTRKLIRSHVMRGKNTSKDAGAKLVYGSWVNGPDSLMPPGTLTSEEAPSWIPPPRTLCRDLETFTFADQLQPYTLELVFKFFTILKQSVYPIEFCLEFDPAASIWYKYLLVDAAFHHSLLWTTQSYFDWIQGDNLSAKALFHEAKTLQLLQCRINDPEFALRDTTIAVVVTLVMVSALVGHVSVVKKHMKGLNQIITLRGGMRELAKNAQLQIKVCRADLCTSLLSGNQPFFFSGGMSWQPYLARPADINDFLATNFAGCKIDKRLAGVAADLRRFSTSTNVAFATGRKIAGEVYQEILISTQYRLVTLKFDQDDINELVRLGLLAFSSSVFLQGGGLRGRFVSLSTQFKRILCKVNWTNPGPRRIGLWLLFSGLVAAVTQEDDDVLMPLLRERLRESGQSSWTGVRSILKSLMWIDALQDKSGRQVYDRAVLAIEQIS</sequence>
<reference evidence="1 2" key="1">
    <citation type="submission" date="2016-12" db="EMBL/GenBank/DDBJ databases">
        <title>The genomes of Aspergillus section Nigri reveals drivers in fungal speciation.</title>
        <authorList>
            <consortium name="DOE Joint Genome Institute"/>
            <person name="Vesth T.C."/>
            <person name="Nybo J."/>
            <person name="Theobald S."/>
            <person name="Brandl J."/>
            <person name="Frisvad J.C."/>
            <person name="Nielsen K.F."/>
            <person name="Lyhne E.K."/>
            <person name="Kogle M.E."/>
            <person name="Kuo A."/>
            <person name="Riley R."/>
            <person name="Clum A."/>
            <person name="Nolan M."/>
            <person name="Lipzen A."/>
            <person name="Salamov A."/>
            <person name="Henrissat B."/>
            <person name="Wiebenga A."/>
            <person name="De Vries R.P."/>
            <person name="Grigoriev I.V."/>
            <person name="Mortensen U.H."/>
            <person name="Andersen M.R."/>
            <person name="Baker S.E."/>
        </authorList>
    </citation>
    <scope>NUCLEOTIDE SEQUENCE [LARGE SCALE GENOMIC DNA]</scope>
    <source>
        <strain evidence="1 2">IBT 23096</strain>
    </source>
</reference>
<dbReference type="VEuPathDB" id="FungiDB:P170DRAFT_479182"/>
<dbReference type="OrthoDB" id="4158087at2759"/>
<dbReference type="STRING" id="1392250.A0A2I2G051"/>
<dbReference type="Proteomes" id="UP000234275">
    <property type="component" value="Unassembled WGS sequence"/>
</dbReference>
<keyword evidence="2" id="KW-1185">Reference proteome</keyword>
<gene>
    <name evidence="1" type="ORF">P170DRAFT_479182</name>
</gene>
<dbReference type="EMBL" id="MSFO01000007">
    <property type="protein sequence ID" value="PLB46268.1"/>
    <property type="molecule type" value="Genomic_DNA"/>
</dbReference>
<accession>A0A2I2G051</accession>
<comment type="caution">
    <text evidence="1">The sequence shown here is derived from an EMBL/GenBank/DDBJ whole genome shotgun (WGS) entry which is preliminary data.</text>
</comment>
<evidence type="ECO:0000313" key="1">
    <source>
        <dbReference type="EMBL" id="PLB46268.1"/>
    </source>
</evidence>
<dbReference type="PANTHER" id="PTHR37540:SF9">
    <property type="entry name" value="ZN(2)-C6 FUNGAL-TYPE DOMAIN-CONTAINING PROTEIN"/>
    <property type="match status" value="1"/>
</dbReference>
<dbReference type="AlphaFoldDB" id="A0A2I2G051"/>
<dbReference type="RefSeq" id="XP_024701570.1">
    <property type="nucleotide sequence ID" value="XM_024853639.1"/>
</dbReference>
<evidence type="ECO:0008006" key="3">
    <source>
        <dbReference type="Google" id="ProtNLM"/>
    </source>
</evidence>
<dbReference type="GeneID" id="36561337"/>
<evidence type="ECO:0000313" key="2">
    <source>
        <dbReference type="Proteomes" id="UP000234275"/>
    </source>
</evidence>
<proteinExistence type="predicted"/>
<name>A0A2I2G051_9EURO</name>
<protein>
    <recommendedName>
        <fullName evidence="3">Transcription factor domain-containing protein</fullName>
    </recommendedName>
</protein>
<dbReference type="PANTHER" id="PTHR37540">
    <property type="entry name" value="TRANSCRIPTION FACTOR (ACR-2), PUTATIVE-RELATED-RELATED"/>
    <property type="match status" value="1"/>
</dbReference>